<evidence type="ECO:0000313" key="2">
    <source>
        <dbReference type="Proteomes" id="UP000243778"/>
    </source>
</evidence>
<proteinExistence type="predicted"/>
<evidence type="ECO:0000313" key="1">
    <source>
        <dbReference type="EMBL" id="SDX67173.1"/>
    </source>
</evidence>
<name>A0A1H3DL04_9PSED</name>
<sequence length="56" mass="6350">MRLGFEVADFALLMGEQEAAVVLMEMGLRPITISYLELLECRTEVSISYVLTGRRQ</sequence>
<accession>A0A1H3DL04</accession>
<dbReference type="AlphaFoldDB" id="A0A1H3DL04"/>
<dbReference type="Proteomes" id="UP000243778">
    <property type="component" value="Unassembled WGS sequence"/>
</dbReference>
<keyword evidence="2" id="KW-1185">Reference proteome</keyword>
<organism evidence="1 2">
    <name type="scientific">Pseudomonas kuykendallii</name>
    <dbReference type="NCBI Taxonomy" id="1007099"/>
    <lineage>
        <taxon>Bacteria</taxon>
        <taxon>Pseudomonadati</taxon>
        <taxon>Pseudomonadota</taxon>
        <taxon>Gammaproteobacteria</taxon>
        <taxon>Pseudomonadales</taxon>
        <taxon>Pseudomonadaceae</taxon>
        <taxon>Pseudomonas</taxon>
    </lineage>
</organism>
<dbReference type="STRING" id="1007099.SAMN05216287_3471"/>
<gene>
    <name evidence="1" type="ORF">SAMN05216287_3471</name>
</gene>
<protein>
    <submittedName>
        <fullName evidence="1">Uncharacterized protein</fullName>
    </submittedName>
</protein>
<reference evidence="2" key="1">
    <citation type="submission" date="2016-10" db="EMBL/GenBank/DDBJ databases">
        <authorList>
            <person name="Varghese N."/>
            <person name="Submissions S."/>
        </authorList>
    </citation>
    <scope>NUCLEOTIDE SEQUENCE [LARGE SCALE GENOMIC DNA]</scope>
    <source>
        <strain evidence="2">NRRL B-59562</strain>
    </source>
</reference>
<dbReference type="EMBL" id="FNNU01000005">
    <property type="protein sequence ID" value="SDX67173.1"/>
    <property type="molecule type" value="Genomic_DNA"/>
</dbReference>